<proteinExistence type="inferred from homology"/>
<feature type="domain" description="Calponin-homology (CH)" evidence="5">
    <location>
        <begin position="154"/>
        <end position="258"/>
    </location>
</feature>
<feature type="repeat" description="Filamin" evidence="4">
    <location>
        <begin position="836"/>
        <end position="926"/>
    </location>
</feature>
<dbReference type="CDD" id="cd21311">
    <property type="entry name" value="CH_dFLNA-like_rpt1"/>
    <property type="match status" value="1"/>
</dbReference>
<gene>
    <name evidence="6" type="ORF">KIN20_007591</name>
</gene>
<dbReference type="Pfam" id="PF00307">
    <property type="entry name" value="CH"/>
    <property type="match status" value="2"/>
</dbReference>
<feature type="repeat" description="Filamin" evidence="4">
    <location>
        <begin position="549"/>
        <end position="640"/>
    </location>
</feature>
<dbReference type="PROSITE" id="PS50021">
    <property type="entry name" value="CH"/>
    <property type="match status" value="2"/>
</dbReference>
<dbReference type="InterPro" id="IPR013783">
    <property type="entry name" value="Ig-like_fold"/>
</dbReference>
<evidence type="ECO:0000256" key="3">
    <source>
        <dbReference type="ARBA" id="ARBA00023203"/>
    </source>
</evidence>
<keyword evidence="3" id="KW-0009">Actin-binding</keyword>
<dbReference type="PANTHER" id="PTHR38537:SF8">
    <property type="entry name" value="FILAMIN-A"/>
    <property type="match status" value="1"/>
</dbReference>
<dbReference type="PROSITE" id="PS50194">
    <property type="entry name" value="FILAMIN_REPEAT"/>
    <property type="match status" value="8"/>
</dbReference>
<evidence type="ECO:0000256" key="4">
    <source>
        <dbReference type="PROSITE-ProRule" id="PRU00087"/>
    </source>
</evidence>
<evidence type="ECO:0000313" key="7">
    <source>
        <dbReference type="Proteomes" id="UP001196413"/>
    </source>
</evidence>
<dbReference type="AlphaFoldDB" id="A0AAD5MVQ5"/>
<protein>
    <recommendedName>
        <fullName evidence="5">Calponin-homology (CH) domain-containing protein</fullName>
    </recommendedName>
</protein>
<dbReference type="Proteomes" id="UP001196413">
    <property type="component" value="Unassembled WGS sequence"/>
</dbReference>
<feature type="domain" description="Calponin-homology (CH)" evidence="5">
    <location>
        <begin position="32"/>
        <end position="138"/>
    </location>
</feature>
<dbReference type="InterPro" id="IPR017868">
    <property type="entry name" value="Filamin/ABP280_repeat-like"/>
</dbReference>
<dbReference type="PANTHER" id="PTHR38537">
    <property type="entry name" value="JITTERBUG, ISOFORM N"/>
    <property type="match status" value="1"/>
</dbReference>
<dbReference type="Gene3D" id="1.10.418.10">
    <property type="entry name" value="Calponin-like domain"/>
    <property type="match status" value="2"/>
</dbReference>
<dbReference type="Gene3D" id="2.60.40.10">
    <property type="entry name" value="Immunoglobulins"/>
    <property type="match status" value="8"/>
</dbReference>
<sequence>MHDPHSQLVTADHNQEQEVIPAIRLDDAEWKIIQQNTFTRWVNNHLKKAGDSIKNLETDFSDGLKLISLAAVLSQKNVGRFNKKVNFRSQKLENVSLALRFFQDIEHIKIVNIDSSHIVDQNKKLILGLIWTLILHYSISMGWIEERYEGQPEETPKQKLLNWIRSKLPPGMPLTNFTSDWNDGIALGALVNSLVPDALQNWDQWSPENALENTQNAMHVAQNRLDIVPLITPGELIHPEIDEMSVMTYLSQFPVAKCEARNLPIVSAGDSVAPGSLEGVNEFPVINSPTTFTINLHSDGYKPQMEIVDPDGHEVRCTVTEENPRKFLVSYTPIRRGIHGLYLSLRDIARGNTLSVDSAHRSVEVLPVARLCSYTDRVRVGDVVPLRIEDALNGPVEVVVVDTSDNHHALAVLESMDKGVHTCEYVPKSAGLHTVNVFHNRTAIPGSPFPLRAVGNRNFLVWGRGVSDEGIRVGDAVQVHIDNKDQLSQFGDNLRVKVVDDSGMELPVREQKDEHRATFTYTPTVAGKHIVEVTSRSEPIGQSPYKINVSPPTKSRVRAFGPGLEGGVAEQQSIFSVETNGDADRLAFSIEGPSKTEINCQDYGKGAALVSFTPREAGVYKVNVLSGGEHIHASPFVVNIAPADPRFHPSAARLTGLKPDIDFVPDKPIEFMVDTGDTGAGDISPLVEILDKDLAPVASTVTRSRSGLYSYHFTPRNSGKYYVNASLKGVAIPGSPYPVNIRKPADPMKVRIYGPGVEGPVKCREPTHFTIDAKQAGTGAVEVALTDESGKAVAIDVLDNNDGSFTVKYTAPRPGAYQLNVVFAGFQHPPIEINVEPQLDTSGIRVTGLENAIVTVNCEHEMHVFTPDGDNTRIVITSPSGSVVETIIESTDTGFRVWFTPSEIGDYSISVTYRDLPIGAPYLLHSVSEGCKAEAEYVVSRSDPPRADLVTVTGPGLGPVVVQESTYVSIDTRFAGFGDLDLFVDGPTRTPIHCVDNRNGTITMYYVPKTPGVYFLRVMFDNSHIAGSPFQVVAVPSIVTPSLIQDHDKNEFSFSSMSSGSPTSQTTPCV</sequence>
<dbReference type="InterPro" id="IPR001589">
    <property type="entry name" value="Actinin_actin-bd_CS"/>
</dbReference>
<dbReference type="InterPro" id="IPR014756">
    <property type="entry name" value="Ig_E-set"/>
</dbReference>
<evidence type="ECO:0000313" key="6">
    <source>
        <dbReference type="EMBL" id="KAJ1351554.1"/>
    </source>
</evidence>
<name>A0AAD5MVQ5_PARTN</name>
<evidence type="ECO:0000256" key="2">
    <source>
        <dbReference type="ARBA" id="ARBA00022737"/>
    </source>
</evidence>
<dbReference type="FunFam" id="1.10.418.10:FF:000006">
    <property type="entry name" value="Filamin-B isoform A"/>
    <property type="match status" value="1"/>
</dbReference>
<feature type="repeat" description="Filamin" evidence="4">
    <location>
        <begin position="742"/>
        <end position="837"/>
    </location>
</feature>
<feature type="repeat" description="Filamin" evidence="4">
    <location>
        <begin position="278"/>
        <end position="347"/>
    </location>
</feature>
<dbReference type="InterPro" id="IPR036872">
    <property type="entry name" value="CH_dom_sf"/>
</dbReference>
<feature type="repeat" description="Filamin" evidence="4">
    <location>
        <begin position="942"/>
        <end position="1034"/>
    </location>
</feature>
<accession>A0AAD5MVQ5</accession>
<dbReference type="InterPro" id="IPR001298">
    <property type="entry name" value="Filamin/ABP280_rpt"/>
</dbReference>
<dbReference type="SMART" id="SM00557">
    <property type="entry name" value="IG_FLMN"/>
    <property type="match status" value="8"/>
</dbReference>
<keyword evidence="2" id="KW-0677">Repeat</keyword>
<dbReference type="GO" id="GO:0030036">
    <property type="term" value="P:actin cytoskeleton organization"/>
    <property type="evidence" value="ECO:0007669"/>
    <property type="project" value="InterPro"/>
</dbReference>
<keyword evidence="7" id="KW-1185">Reference proteome</keyword>
<dbReference type="SUPFAM" id="SSF81296">
    <property type="entry name" value="E set domains"/>
    <property type="match status" value="8"/>
</dbReference>
<organism evidence="6 7">
    <name type="scientific">Parelaphostrongylus tenuis</name>
    <name type="common">Meningeal worm</name>
    <dbReference type="NCBI Taxonomy" id="148309"/>
    <lineage>
        <taxon>Eukaryota</taxon>
        <taxon>Metazoa</taxon>
        <taxon>Ecdysozoa</taxon>
        <taxon>Nematoda</taxon>
        <taxon>Chromadorea</taxon>
        <taxon>Rhabditida</taxon>
        <taxon>Rhabditina</taxon>
        <taxon>Rhabditomorpha</taxon>
        <taxon>Strongyloidea</taxon>
        <taxon>Metastrongylidae</taxon>
        <taxon>Parelaphostrongylus</taxon>
    </lineage>
</organism>
<comment type="similarity">
    <text evidence="1">Belongs to the filamin family.</text>
</comment>
<dbReference type="PROSITE" id="PS00019">
    <property type="entry name" value="ACTININ_1"/>
    <property type="match status" value="1"/>
</dbReference>
<reference evidence="6" key="1">
    <citation type="submission" date="2021-06" db="EMBL/GenBank/DDBJ databases">
        <title>Parelaphostrongylus tenuis whole genome reference sequence.</title>
        <authorList>
            <person name="Garwood T.J."/>
            <person name="Larsen P.A."/>
            <person name="Fountain-Jones N.M."/>
            <person name="Garbe J.R."/>
            <person name="Macchietto M.G."/>
            <person name="Kania S.A."/>
            <person name="Gerhold R.W."/>
            <person name="Richards J.E."/>
            <person name="Wolf T.M."/>
        </authorList>
    </citation>
    <scope>NUCLEOTIDE SEQUENCE</scope>
    <source>
        <strain evidence="6">MNPRO001-30</strain>
        <tissue evidence="6">Meninges</tissue>
    </source>
</reference>
<dbReference type="Pfam" id="PF00630">
    <property type="entry name" value="Filamin"/>
    <property type="match status" value="8"/>
</dbReference>
<evidence type="ECO:0000256" key="1">
    <source>
        <dbReference type="ARBA" id="ARBA00009238"/>
    </source>
</evidence>
<comment type="caution">
    <text evidence="6">The sequence shown here is derived from an EMBL/GenBank/DDBJ whole genome shotgun (WGS) entry which is preliminary data.</text>
</comment>
<feature type="repeat" description="Filamin" evidence="4">
    <location>
        <begin position="644"/>
        <end position="741"/>
    </location>
</feature>
<dbReference type="InterPro" id="IPR001715">
    <property type="entry name" value="CH_dom"/>
</dbReference>
<feature type="repeat" description="Filamin" evidence="4">
    <location>
        <begin position="451"/>
        <end position="549"/>
    </location>
</feature>
<evidence type="ECO:0000259" key="5">
    <source>
        <dbReference type="PROSITE" id="PS50021"/>
    </source>
</evidence>
<dbReference type="SMART" id="SM00033">
    <property type="entry name" value="CH"/>
    <property type="match status" value="2"/>
</dbReference>
<dbReference type="InterPro" id="IPR044801">
    <property type="entry name" value="Filamin"/>
</dbReference>
<feature type="repeat" description="Filamin" evidence="4">
    <location>
        <begin position="353"/>
        <end position="453"/>
    </location>
</feature>
<dbReference type="SUPFAM" id="SSF47576">
    <property type="entry name" value="Calponin-homology domain, CH-domain"/>
    <property type="match status" value="1"/>
</dbReference>
<dbReference type="EMBL" id="JAHQIW010001102">
    <property type="protein sequence ID" value="KAJ1351554.1"/>
    <property type="molecule type" value="Genomic_DNA"/>
</dbReference>
<dbReference type="GO" id="GO:0051015">
    <property type="term" value="F:actin filament binding"/>
    <property type="evidence" value="ECO:0007669"/>
    <property type="project" value="InterPro"/>
</dbReference>